<comment type="caution">
    <text evidence="3">The sequence shown here is derived from an EMBL/GenBank/DDBJ whole genome shotgun (WGS) entry which is preliminary data.</text>
</comment>
<dbReference type="AlphaFoldDB" id="A0A9D6QMZ6"/>
<sequence length="280" mass="29924">MKRLMKICAVTALAAGLGATGLRADGPVALKTTEFGHGPTIVMLHGLGSARMVWLPTAKKLLATHHIVMVDLPGHGDSALPDPFSLDACAAALDQVLATQNPDSTVLVAVGFGSIVAITEAQAHPEHMRGLAVIDGSTRSPMKVPEQQQMFFQMMDTRYDDILRSMAQGQGRDSVERAELLATAQAVSPVTMKTYMRAAVNVDVSAAVKTMKPSFLFIGSDRRWPADKDWPTLAKELGYEDAGPITARRVADAGALMMKEQPDTLAAILADFTAKAITKK</sequence>
<evidence type="ECO:0000256" key="1">
    <source>
        <dbReference type="SAM" id="SignalP"/>
    </source>
</evidence>
<dbReference type="InterPro" id="IPR050228">
    <property type="entry name" value="Carboxylesterase_BioH"/>
</dbReference>
<evidence type="ECO:0000259" key="2">
    <source>
        <dbReference type="Pfam" id="PF12697"/>
    </source>
</evidence>
<organism evidence="3 4">
    <name type="scientific">Eiseniibacteriota bacterium</name>
    <dbReference type="NCBI Taxonomy" id="2212470"/>
    <lineage>
        <taxon>Bacteria</taxon>
        <taxon>Candidatus Eiseniibacteriota</taxon>
    </lineage>
</organism>
<dbReference type="PANTHER" id="PTHR43194:SF2">
    <property type="entry name" value="PEROXISOMAL MEMBRANE PROTEIN LPX1"/>
    <property type="match status" value="1"/>
</dbReference>
<dbReference type="EMBL" id="JACQAY010000276">
    <property type="protein sequence ID" value="MBI3540263.1"/>
    <property type="molecule type" value="Genomic_DNA"/>
</dbReference>
<protein>
    <submittedName>
        <fullName evidence="3">Alpha/beta hydrolase</fullName>
    </submittedName>
</protein>
<dbReference type="Gene3D" id="3.40.50.1820">
    <property type="entry name" value="alpha/beta hydrolase"/>
    <property type="match status" value="1"/>
</dbReference>
<evidence type="ECO:0000313" key="4">
    <source>
        <dbReference type="Proteomes" id="UP000807850"/>
    </source>
</evidence>
<proteinExistence type="predicted"/>
<keyword evidence="1" id="KW-0732">Signal</keyword>
<accession>A0A9D6QMZ6</accession>
<dbReference type="GO" id="GO:0016787">
    <property type="term" value="F:hydrolase activity"/>
    <property type="evidence" value="ECO:0007669"/>
    <property type="project" value="UniProtKB-KW"/>
</dbReference>
<dbReference type="InterPro" id="IPR000073">
    <property type="entry name" value="AB_hydrolase_1"/>
</dbReference>
<dbReference type="Pfam" id="PF12697">
    <property type="entry name" value="Abhydrolase_6"/>
    <property type="match status" value="1"/>
</dbReference>
<feature type="domain" description="AB hydrolase-1" evidence="2">
    <location>
        <begin position="41"/>
        <end position="267"/>
    </location>
</feature>
<keyword evidence="3" id="KW-0378">Hydrolase</keyword>
<dbReference type="PANTHER" id="PTHR43194">
    <property type="entry name" value="HYDROLASE ALPHA/BETA FOLD FAMILY"/>
    <property type="match status" value="1"/>
</dbReference>
<dbReference type="Proteomes" id="UP000807850">
    <property type="component" value="Unassembled WGS sequence"/>
</dbReference>
<reference evidence="3" key="1">
    <citation type="submission" date="2020-07" db="EMBL/GenBank/DDBJ databases">
        <title>Huge and variable diversity of episymbiotic CPR bacteria and DPANN archaea in groundwater ecosystems.</title>
        <authorList>
            <person name="He C.Y."/>
            <person name="Keren R."/>
            <person name="Whittaker M."/>
            <person name="Farag I.F."/>
            <person name="Doudna J."/>
            <person name="Cate J.H.D."/>
            <person name="Banfield J.F."/>
        </authorList>
    </citation>
    <scope>NUCLEOTIDE SEQUENCE</scope>
    <source>
        <strain evidence="3">NC_groundwater_928_Pr1_S-0.2um_72_17</strain>
    </source>
</reference>
<name>A0A9D6QMZ6_UNCEI</name>
<feature type="chain" id="PRO_5038758192" evidence="1">
    <location>
        <begin position="25"/>
        <end position="280"/>
    </location>
</feature>
<dbReference type="SUPFAM" id="SSF53474">
    <property type="entry name" value="alpha/beta-Hydrolases"/>
    <property type="match status" value="1"/>
</dbReference>
<dbReference type="InterPro" id="IPR029058">
    <property type="entry name" value="AB_hydrolase_fold"/>
</dbReference>
<feature type="signal peptide" evidence="1">
    <location>
        <begin position="1"/>
        <end position="24"/>
    </location>
</feature>
<evidence type="ECO:0000313" key="3">
    <source>
        <dbReference type="EMBL" id="MBI3540263.1"/>
    </source>
</evidence>
<gene>
    <name evidence="3" type="ORF">HY076_08330</name>
</gene>